<dbReference type="PROSITE" id="PS00445">
    <property type="entry name" value="FGGY_KINASES_2"/>
    <property type="match status" value="1"/>
</dbReference>
<dbReference type="Pfam" id="PF00370">
    <property type="entry name" value="FGGY_N"/>
    <property type="match status" value="1"/>
</dbReference>
<dbReference type="PANTHER" id="PTHR43095">
    <property type="entry name" value="SUGAR KINASE"/>
    <property type="match status" value="1"/>
</dbReference>
<dbReference type="InterPro" id="IPR018484">
    <property type="entry name" value="FGGY_N"/>
</dbReference>
<sequence>MEQKIIAWDLGTGGNKASLYDSDGNCIAAAFMSYNTTYPAHGWHEQKPEDWWEAIVKSTRLLLEKAKVDKNDITCCGISGHSLGAVPVGRDGTLLREFTPIWSDGRATKQVADVFENYSEEKWYMTTGNGFTPAFYSAFKILWYQDNEPEVYRNIGKVIGTKDYINYKLTGRLCTDPSYASGSGVWDLENWRYSSGLIAAMGLPEEIFPEVVASTDVIGQISQEAADELGLTTKVNVVAGGVDNSCMALGAKAFKEGRVYNSLGSSSWIAVSSQKPLLEANSRPYVFTHVVPGYFASALCLTAGGTCFRWMRDQMCREFVEEAERTGSDAYDLMTQEAAKSPVGAGKLLFNPSLGGGMPMDKSYNLRGAFMGLDLIHTRADVIRASMEGISMGLRACLDKLRELTDIADEMLLVGGGSKSPLWRQIYADVYKMHVLKSNIDEQAAALGAAACAAVGTGIWSDFDKIDSLHKIEEDVAPIPENMAYYDKMMKVYHKASDSLSDLGDMLMEI</sequence>
<dbReference type="AlphaFoldDB" id="A0A136Q7C8"/>
<evidence type="ECO:0000256" key="1">
    <source>
        <dbReference type="ARBA" id="ARBA00009156"/>
    </source>
</evidence>
<dbReference type="KEGG" id="cmiu:B1H56_09970"/>
<evidence type="ECO:0000256" key="3">
    <source>
        <dbReference type="ARBA" id="ARBA00022777"/>
    </source>
</evidence>
<protein>
    <submittedName>
        <fullName evidence="7">Carbohydrate kinase, FGGY family protein</fullName>
    </submittedName>
</protein>
<dbReference type="OrthoDB" id="9805576at2"/>
<dbReference type="Proteomes" id="UP000070366">
    <property type="component" value="Unassembled WGS sequence"/>
</dbReference>
<comment type="caution">
    <text evidence="7">The sequence shown here is derived from an EMBL/GenBank/DDBJ whole genome shotgun (WGS) entry which is preliminary data.</text>
</comment>
<dbReference type="PATRIC" id="fig|626937.4.peg.576"/>
<dbReference type="InterPro" id="IPR043129">
    <property type="entry name" value="ATPase_NBD"/>
</dbReference>
<dbReference type="Pfam" id="PF02782">
    <property type="entry name" value="FGGY_C"/>
    <property type="match status" value="1"/>
</dbReference>
<dbReference type="CDD" id="cd07805">
    <property type="entry name" value="ASKHA_NBD_FGGY_CvXK-like"/>
    <property type="match status" value="1"/>
</dbReference>
<dbReference type="InterPro" id="IPR050406">
    <property type="entry name" value="FGGY_Carb_Kinase"/>
</dbReference>
<keyword evidence="2 4" id="KW-0808">Transferase</keyword>
<evidence type="ECO:0000313" key="7">
    <source>
        <dbReference type="EMBL" id="KXK66542.1"/>
    </source>
</evidence>
<organism evidence="7 8">
    <name type="scientific">Christensenella minuta</name>
    <dbReference type="NCBI Taxonomy" id="626937"/>
    <lineage>
        <taxon>Bacteria</taxon>
        <taxon>Bacillati</taxon>
        <taxon>Bacillota</taxon>
        <taxon>Clostridia</taxon>
        <taxon>Christensenellales</taxon>
        <taxon>Christensenellaceae</taxon>
        <taxon>Christensenella</taxon>
    </lineage>
</organism>
<dbReference type="GO" id="GO:0016301">
    <property type="term" value="F:kinase activity"/>
    <property type="evidence" value="ECO:0007669"/>
    <property type="project" value="UniProtKB-KW"/>
</dbReference>
<keyword evidence="3 4" id="KW-0418">Kinase</keyword>
<feature type="domain" description="Carbohydrate kinase FGGY N-terminal" evidence="5">
    <location>
        <begin position="5"/>
        <end position="250"/>
    </location>
</feature>
<dbReference type="InterPro" id="IPR018483">
    <property type="entry name" value="Carb_kinase_FGGY_CS"/>
</dbReference>
<evidence type="ECO:0000256" key="2">
    <source>
        <dbReference type="ARBA" id="ARBA00022679"/>
    </source>
</evidence>
<dbReference type="GO" id="GO:0005975">
    <property type="term" value="P:carbohydrate metabolic process"/>
    <property type="evidence" value="ECO:0007669"/>
    <property type="project" value="InterPro"/>
</dbReference>
<dbReference type="STRING" id="626937.HMPREF3293_00585"/>
<dbReference type="PANTHER" id="PTHR43095:SF5">
    <property type="entry name" value="XYLULOSE KINASE"/>
    <property type="match status" value="1"/>
</dbReference>
<dbReference type="RefSeq" id="WP_066522645.1">
    <property type="nucleotide sequence ID" value="NZ_CABMOF010000009.1"/>
</dbReference>
<proteinExistence type="inferred from homology"/>
<feature type="domain" description="Carbohydrate kinase FGGY C-terminal" evidence="6">
    <location>
        <begin position="260"/>
        <end position="455"/>
    </location>
</feature>
<evidence type="ECO:0000313" key="8">
    <source>
        <dbReference type="Proteomes" id="UP000070366"/>
    </source>
</evidence>
<evidence type="ECO:0000259" key="6">
    <source>
        <dbReference type="Pfam" id="PF02782"/>
    </source>
</evidence>
<accession>A0A136Q7C8</accession>
<dbReference type="InterPro" id="IPR018485">
    <property type="entry name" value="FGGY_C"/>
</dbReference>
<gene>
    <name evidence="7" type="ORF">HMPREF3293_00585</name>
</gene>
<dbReference type="EMBL" id="LSZW01000040">
    <property type="protein sequence ID" value="KXK66542.1"/>
    <property type="molecule type" value="Genomic_DNA"/>
</dbReference>
<comment type="similarity">
    <text evidence="1 4">Belongs to the FGGY kinase family.</text>
</comment>
<reference evidence="7 8" key="1">
    <citation type="submission" date="2016-02" db="EMBL/GenBank/DDBJ databases">
        <authorList>
            <person name="Wen L."/>
            <person name="He K."/>
            <person name="Yang H."/>
        </authorList>
    </citation>
    <scope>NUCLEOTIDE SEQUENCE [LARGE SCALE GENOMIC DNA]</scope>
    <source>
        <strain evidence="7 8">DSM 22607</strain>
    </source>
</reference>
<dbReference type="GO" id="GO:0016773">
    <property type="term" value="F:phosphotransferase activity, alcohol group as acceptor"/>
    <property type="evidence" value="ECO:0007669"/>
    <property type="project" value="InterPro"/>
</dbReference>
<dbReference type="PIRSF" id="PIRSF000538">
    <property type="entry name" value="GlpK"/>
    <property type="match status" value="1"/>
</dbReference>
<evidence type="ECO:0000259" key="5">
    <source>
        <dbReference type="Pfam" id="PF00370"/>
    </source>
</evidence>
<name>A0A136Q7C8_9FIRM</name>
<keyword evidence="8" id="KW-1185">Reference proteome</keyword>
<dbReference type="SUPFAM" id="SSF53067">
    <property type="entry name" value="Actin-like ATPase domain"/>
    <property type="match status" value="2"/>
</dbReference>
<dbReference type="Gene3D" id="3.30.420.40">
    <property type="match status" value="2"/>
</dbReference>
<dbReference type="InterPro" id="IPR000577">
    <property type="entry name" value="Carb_kinase_FGGY"/>
</dbReference>
<evidence type="ECO:0000256" key="4">
    <source>
        <dbReference type="RuleBase" id="RU003733"/>
    </source>
</evidence>